<sequence>MLAYLDRSVARHLLKATDAKQPRCYVVTVEQDAHHSTDRKMRSSITEHRHFRPILDPRSHLLVISPPYFFDGPRLHRYSTYYHLVGICIYVIIEAVLYPIVIFKQSSPLFTYRTVNNTLRSAHT</sequence>
<organism evidence="2 3">
    <name type="scientific">Pseudovirgaria hyperparasitica</name>
    <dbReference type="NCBI Taxonomy" id="470096"/>
    <lineage>
        <taxon>Eukaryota</taxon>
        <taxon>Fungi</taxon>
        <taxon>Dikarya</taxon>
        <taxon>Ascomycota</taxon>
        <taxon>Pezizomycotina</taxon>
        <taxon>Dothideomycetes</taxon>
        <taxon>Dothideomycetes incertae sedis</taxon>
        <taxon>Acrospermales</taxon>
        <taxon>Acrospermaceae</taxon>
        <taxon>Pseudovirgaria</taxon>
    </lineage>
</organism>
<evidence type="ECO:0000313" key="2">
    <source>
        <dbReference type="EMBL" id="KAF2753500.1"/>
    </source>
</evidence>
<dbReference type="GeneID" id="54480938"/>
<proteinExistence type="predicted"/>
<accession>A0A6A6VV52</accession>
<keyword evidence="1" id="KW-1133">Transmembrane helix</keyword>
<feature type="transmembrane region" description="Helical" evidence="1">
    <location>
        <begin position="81"/>
        <end position="103"/>
    </location>
</feature>
<dbReference type="RefSeq" id="XP_033595951.1">
    <property type="nucleotide sequence ID" value="XM_033739884.1"/>
</dbReference>
<dbReference type="AlphaFoldDB" id="A0A6A6VV52"/>
<dbReference type="EMBL" id="ML996584">
    <property type="protein sequence ID" value="KAF2753500.1"/>
    <property type="molecule type" value="Genomic_DNA"/>
</dbReference>
<dbReference type="Proteomes" id="UP000799437">
    <property type="component" value="Unassembled WGS sequence"/>
</dbReference>
<keyword evidence="1" id="KW-0812">Transmembrane</keyword>
<keyword evidence="1" id="KW-0472">Membrane</keyword>
<reference evidence="2" key="1">
    <citation type="journal article" date="2020" name="Stud. Mycol.">
        <title>101 Dothideomycetes genomes: a test case for predicting lifestyles and emergence of pathogens.</title>
        <authorList>
            <person name="Haridas S."/>
            <person name="Albert R."/>
            <person name="Binder M."/>
            <person name="Bloem J."/>
            <person name="Labutti K."/>
            <person name="Salamov A."/>
            <person name="Andreopoulos B."/>
            <person name="Baker S."/>
            <person name="Barry K."/>
            <person name="Bills G."/>
            <person name="Bluhm B."/>
            <person name="Cannon C."/>
            <person name="Castanera R."/>
            <person name="Culley D."/>
            <person name="Daum C."/>
            <person name="Ezra D."/>
            <person name="Gonzalez J."/>
            <person name="Henrissat B."/>
            <person name="Kuo A."/>
            <person name="Liang C."/>
            <person name="Lipzen A."/>
            <person name="Lutzoni F."/>
            <person name="Magnuson J."/>
            <person name="Mondo S."/>
            <person name="Nolan M."/>
            <person name="Ohm R."/>
            <person name="Pangilinan J."/>
            <person name="Park H.-J."/>
            <person name="Ramirez L."/>
            <person name="Alfaro M."/>
            <person name="Sun H."/>
            <person name="Tritt A."/>
            <person name="Yoshinaga Y."/>
            <person name="Zwiers L.-H."/>
            <person name="Turgeon B."/>
            <person name="Goodwin S."/>
            <person name="Spatafora J."/>
            <person name="Crous P."/>
            <person name="Grigoriev I."/>
        </authorList>
    </citation>
    <scope>NUCLEOTIDE SEQUENCE</scope>
    <source>
        <strain evidence="2">CBS 121739</strain>
    </source>
</reference>
<protein>
    <submittedName>
        <fullName evidence="2">Uncharacterized protein</fullName>
    </submittedName>
</protein>
<keyword evidence="3" id="KW-1185">Reference proteome</keyword>
<evidence type="ECO:0000313" key="3">
    <source>
        <dbReference type="Proteomes" id="UP000799437"/>
    </source>
</evidence>
<evidence type="ECO:0000256" key="1">
    <source>
        <dbReference type="SAM" id="Phobius"/>
    </source>
</evidence>
<gene>
    <name evidence="2" type="ORF">EJ05DRAFT_219548</name>
</gene>
<name>A0A6A6VV52_9PEZI</name>